<dbReference type="GO" id="GO:0071978">
    <property type="term" value="P:bacterial-type flagellum-dependent swarming motility"/>
    <property type="evidence" value="ECO:0007669"/>
    <property type="project" value="TreeGrafter"/>
</dbReference>
<dbReference type="Pfam" id="PF01052">
    <property type="entry name" value="FliMN_C"/>
    <property type="match status" value="1"/>
</dbReference>
<dbReference type="InterPro" id="IPR003283">
    <property type="entry name" value="T3SS_OMP_SpaO"/>
</dbReference>
<dbReference type="InterPro" id="IPR036429">
    <property type="entry name" value="SpoA-like_sf"/>
</dbReference>
<feature type="domain" description="Flagellar motor switch protein FliN-like C-terminal" evidence="3">
    <location>
        <begin position="279"/>
        <end position="348"/>
    </location>
</feature>
<gene>
    <name evidence="4" type="ORF">HELGO_WM28396</name>
</gene>
<evidence type="ECO:0000256" key="1">
    <source>
        <dbReference type="ARBA" id="ARBA00009226"/>
    </source>
</evidence>
<dbReference type="NCBIfam" id="TIGR02551">
    <property type="entry name" value="SpaO_YscQ"/>
    <property type="match status" value="1"/>
</dbReference>
<reference evidence="4" key="1">
    <citation type="submission" date="2020-01" db="EMBL/GenBank/DDBJ databases">
        <authorList>
            <person name="Meier V. D."/>
            <person name="Meier V D."/>
        </authorList>
    </citation>
    <scope>NUCLEOTIDE SEQUENCE</scope>
    <source>
        <strain evidence="4">HLG_WM_MAG_08</strain>
    </source>
</reference>
<comment type="similarity">
    <text evidence="1">Belongs to the FliN/MopA/SpaO family.</text>
</comment>
<dbReference type="InterPro" id="IPR013385">
    <property type="entry name" value="T3SS_SpaO/YscQ/SpaO"/>
</dbReference>
<name>A0A6S6SFC4_9GAMM</name>
<evidence type="ECO:0000313" key="4">
    <source>
        <dbReference type="EMBL" id="CAA6801675.1"/>
    </source>
</evidence>
<dbReference type="InterPro" id="IPR001543">
    <property type="entry name" value="FliN-like_C"/>
</dbReference>
<dbReference type="PANTHER" id="PTHR30034:SF6">
    <property type="entry name" value="YOP PROTEINS TRANSLOCATION PROTEIN Q"/>
    <property type="match status" value="1"/>
</dbReference>
<dbReference type="Gene3D" id="2.30.330.10">
    <property type="entry name" value="SpoA-like"/>
    <property type="match status" value="1"/>
</dbReference>
<evidence type="ECO:0000256" key="2">
    <source>
        <dbReference type="ARBA" id="ARBA00023026"/>
    </source>
</evidence>
<accession>A0A6S6SFC4</accession>
<sequence>MSIHSRLKVKPFNATPWKATAVRINNLLLNKSQAYTFNLDEDRMLRLRLFPGETQRQSIYPIGLTLGIGDSTAGLWLSDWPVLENIRAFIPEGMLSRLPENLGLALTENAMEELLVTAERGLSSKITLQSLSAEQNSRLYTLPIGFELMEANRTKPEGSNIRTISGLIMLEERLYPLLQERMRFWPSTHNETWDTLEVRLNLEIGRTQLTIEDINNLAVSDVLLPDNNDFQTAHQLRLRLKADMACAAQLNINQNQNNTLTITTDWNAMTDETQQNNLEQINKVPVQLSFDLGHKNMSFNEVKQLRPGYVLDLPGTLPEVVQILAQNKQIGTGELVEIDGRIGIRILSLFGAR</sequence>
<dbReference type="AlphaFoldDB" id="A0A6S6SFC4"/>
<proteinExistence type="inferred from homology"/>
<dbReference type="SUPFAM" id="SSF101801">
    <property type="entry name" value="Surface presentation of antigens (SPOA)"/>
    <property type="match status" value="1"/>
</dbReference>
<protein>
    <recommendedName>
        <fullName evidence="3">Flagellar motor switch protein FliN-like C-terminal domain-containing protein</fullName>
    </recommendedName>
</protein>
<organism evidence="4">
    <name type="scientific">uncultured Thiotrichaceae bacterium</name>
    <dbReference type="NCBI Taxonomy" id="298394"/>
    <lineage>
        <taxon>Bacteria</taxon>
        <taxon>Pseudomonadati</taxon>
        <taxon>Pseudomonadota</taxon>
        <taxon>Gammaproteobacteria</taxon>
        <taxon>Thiotrichales</taxon>
        <taxon>Thiotrichaceae</taxon>
        <taxon>environmental samples</taxon>
    </lineage>
</organism>
<dbReference type="EMBL" id="CACVAV010000026">
    <property type="protein sequence ID" value="CAA6801675.1"/>
    <property type="molecule type" value="Genomic_DNA"/>
</dbReference>
<dbReference type="GO" id="GO:0030254">
    <property type="term" value="P:protein secretion by the type III secretion system"/>
    <property type="evidence" value="ECO:0007669"/>
    <property type="project" value="InterPro"/>
</dbReference>
<dbReference type="PANTHER" id="PTHR30034">
    <property type="entry name" value="FLAGELLAR MOTOR SWITCH PROTEIN FLIM"/>
    <property type="match status" value="1"/>
</dbReference>
<dbReference type="PRINTS" id="PR01339">
    <property type="entry name" value="TYPE3OMOPROT"/>
</dbReference>
<dbReference type="GO" id="GO:0050918">
    <property type="term" value="P:positive chemotaxis"/>
    <property type="evidence" value="ECO:0007669"/>
    <property type="project" value="TreeGrafter"/>
</dbReference>
<keyword evidence="2" id="KW-0843">Virulence</keyword>
<evidence type="ECO:0000259" key="3">
    <source>
        <dbReference type="Pfam" id="PF01052"/>
    </source>
</evidence>